<sequence>METEAIFEYVGMVFICQLRNGSLVGFRSATNADQLNRIPRIANNYLRLLTEASETIIDKGKDLDCCSLLVFFIQFANFQTEGRTEKRFKTIMSKIPSEDCVEKSRIYNFRDKKEGVKYCEIDHEEGPSDPSKVKKQIKTEQIVQIKEEVGDDEQEHHQDVEEEVNNNREEQALEAINEIQLENGDLDDGEEVEQVEARQVVEEEVENNIENVRVDLAHLMVENNEEMNVEPQESDNLRHTEGRSTLSGTKRPSSDDSASSSSSGKIIKLNHQNISMSDTHSEPSSSQAIPAASVQVPMNVLPSNPMNVMQQAQNPNSGNNTLPIASSPPNLQMHLAHILAMQQYAQQQAYQTLFLQTCLQQLQQVQTMDQAIFICETYRQSMERMGYHQNILSIGQILAIYAHQRGLQPPQIPNPAQVNLQLAAQNALQNLAPQAQNQNEQVQEPAIHREMENPNNNVPPQDPNHGGMFDQGAHWNPANHHPRNPPHQ</sequence>
<reference evidence="2" key="1">
    <citation type="submission" date="2022-11" db="EMBL/GenBank/DDBJ databases">
        <authorList>
            <person name="Kikuchi T."/>
        </authorList>
    </citation>
    <scope>NUCLEOTIDE SEQUENCE</scope>
    <source>
        <strain evidence="2">PS1010</strain>
    </source>
</reference>
<dbReference type="EMBL" id="CANHGI010000006">
    <property type="protein sequence ID" value="CAI5454686.1"/>
    <property type="molecule type" value="Genomic_DNA"/>
</dbReference>
<proteinExistence type="predicted"/>
<accession>A0A9P1IYI1</accession>
<name>A0A9P1IYI1_9PELO</name>
<evidence type="ECO:0000313" key="2">
    <source>
        <dbReference type="EMBL" id="CAI5454686.1"/>
    </source>
</evidence>
<evidence type="ECO:0000256" key="1">
    <source>
        <dbReference type="SAM" id="MobiDB-lite"/>
    </source>
</evidence>
<keyword evidence="3" id="KW-1185">Reference proteome</keyword>
<dbReference type="AlphaFoldDB" id="A0A9P1IYI1"/>
<comment type="caution">
    <text evidence="2">The sequence shown here is derived from an EMBL/GenBank/DDBJ whole genome shotgun (WGS) entry which is preliminary data.</text>
</comment>
<feature type="region of interest" description="Disordered" evidence="1">
    <location>
        <begin position="227"/>
        <end position="265"/>
    </location>
</feature>
<organism evidence="2 3">
    <name type="scientific">Caenorhabditis angaria</name>
    <dbReference type="NCBI Taxonomy" id="860376"/>
    <lineage>
        <taxon>Eukaryota</taxon>
        <taxon>Metazoa</taxon>
        <taxon>Ecdysozoa</taxon>
        <taxon>Nematoda</taxon>
        <taxon>Chromadorea</taxon>
        <taxon>Rhabditida</taxon>
        <taxon>Rhabditina</taxon>
        <taxon>Rhabditomorpha</taxon>
        <taxon>Rhabditoidea</taxon>
        <taxon>Rhabditidae</taxon>
        <taxon>Peloderinae</taxon>
        <taxon>Caenorhabditis</taxon>
    </lineage>
</organism>
<protein>
    <submittedName>
        <fullName evidence="2">Uncharacterized protein</fullName>
    </submittedName>
</protein>
<feature type="region of interest" description="Disordered" evidence="1">
    <location>
        <begin position="451"/>
        <end position="488"/>
    </location>
</feature>
<dbReference type="Proteomes" id="UP001152747">
    <property type="component" value="Unassembled WGS sequence"/>
</dbReference>
<evidence type="ECO:0000313" key="3">
    <source>
        <dbReference type="Proteomes" id="UP001152747"/>
    </source>
</evidence>
<gene>
    <name evidence="2" type="ORF">CAMP_LOCUS17323</name>
</gene>